<feature type="transmembrane region" description="Helical" evidence="1">
    <location>
        <begin position="281"/>
        <end position="304"/>
    </location>
</feature>
<feature type="transmembrane region" description="Helical" evidence="1">
    <location>
        <begin position="239"/>
        <end position="260"/>
    </location>
</feature>
<feature type="non-terminal residue" evidence="2">
    <location>
        <position position="1"/>
    </location>
</feature>
<feature type="transmembrane region" description="Helical" evidence="1">
    <location>
        <begin position="310"/>
        <end position="334"/>
    </location>
</feature>
<feature type="transmembrane region" description="Helical" evidence="1">
    <location>
        <begin position="360"/>
        <end position="383"/>
    </location>
</feature>
<sequence>LNQLGWIEFSLPDSVVYYVHPTLRVTTDMELRNNKKLDLVTSYFDSYKDDLAPPTGMELWLREGARKKKRDPPLVGWWIDHKSRRVSSELPRKGPSRLGRNDEDALDMEYRYWAFMEAHPAHSPLPANAHGEAMNALIWAWTDHLLPSRQTTSAPFSQHEYQELTSLLRGGTFRCPEYGISLRLFPEITTENGMQITRIVCRIHLRMIHWRQVNFRPNRPLPHDATSHSLRLPTRRNQLGRALVDFCISCLCLGIPYIFYNRSQHRGIDEEGGIRSAAPMLVIGACTCLVAAIVLSASVTFLSLPGLDNVARAVGLLTVLFSAFSLTSTVVAIFKYKSDAESAVSFISGEGLMIISRRHILFSLPIVFLAYAIIGFVAGIVLYSLRGVSVTGSTIVEHHFQEYTRWTVVGFLGGLLGILTTSIVLMKQ</sequence>
<dbReference type="AlphaFoldDB" id="A0A9P8ALS8"/>
<evidence type="ECO:0000313" key="2">
    <source>
        <dbReference type="EMBL" id="KAG7440014.1"/>
    </source>
</evidence>
<name>A0A9P8ALS8_9AGAR</name>
<keyword evidence="3" id="KW-1185">Reference proteome</keyword>
<reference evidence="2" key="1">
    <citation type="submission" date="2020-11" db="EMBL/GenBank/DDBJ databases">
        <title>Adaptations for nitrogen fixation in a non-lichenized fungal sporocarp promotes dispersal by wood-feeding termites.</title>
        <authorList>
            <consortium name="DOE Joint Genome Institute"/>
            <person name="Koch R.A."/>
            <person name="Yoon G."/>
            <person name="Arayal U."/>
            <person name="Lail K."/>
            <person name="Amirebrahimi M."/>
            <person name="Labutti K."/>
            <person name="Lipzen A."/>
            <person name="Riley R."/>
            <person name="Barry K."/>
            <person name="Henrissat B."/>
            <person name="Grigoriev I.V."/>
            <person name="Herr J.R."/>
            <person name="Aime M.C."/>
        </authorList>
    </citation>
    <scope>NUCLEOTIDE SEQUENCE</scope>
    <source>
        <strain evidence="2">MCA 3950</strain>
    </source>
</reference>
<feature type="transmembrane region" description="Helical" evidence="1">
    <location>
        <begin position="403"/>
        <end position="426"/>
    </location>
</feature>
<keyword evidence="1" id="KW-1133">Transmembrane helix</keyword>
<keyword evidence="1" id="KW-0472">Membrane</keyword>
<proteinExistence type="predicted"/>
<keyword evidence="1" id="KW-0812">Transmembrane</keyword>
<gene>
    <name evidence="2" type="ORF">BT62DRAFT_911598</name>
</gene>
<comment type="caution">
    <text evidence="2">The sequence shown here is derived from an EMBL/GenBank/DDBJ whole genome shotgun (WGS) entry which is preliminary data.</text>
</comment>
<dbReference type="OrthoDB" id="3245306at2759"/>
<dbReference type="EMBL" id="MU250578">
    <property type="protein sequence ID" value="KAG7440014.1"/>
    <property type="molecule type" value="Genomic_DNA"/>
</dbReference>
<dbReference type="Proteomes" id="UP000812287">
    <property type="component" value="Unassembled WGS sequence"/>
</dbReference>
<organism evidence="2 3">
    <name type="scientific">Guyanagaster necrorhizus</name>
    <dbReference type="NCBI Taxonomy" id="856835"/>
    <lineage>
        <taxon>Eukaryota</taxon>
        <taxon>Fungi</taxon>
        <taxon>Dikarya</taxon>
        <taxon>Basidiomycota</taxon>
        <taxon>Agaricomycotina</taxon>
        <taxon>Agaricomycetes</taxon>
        <taxon>Agaricomycetidae</taxon>
        <taxon>Agaricales</taxon>
        <taxon>Marasmiineae</taxon>
        <taxon>Physalacriaceae</taxon>
        <taxon>Guyanagaster</taxon>
    </lineage>
</organism>
<evidence type="ECO:0000313" key="3">
    <source>
        <dbReference type="Proteomes" id="UP000812287"/>
    </source>
</evidence>
<evidence type="ECO:0000256" key="1">
    <source>
        <dbReference type="SAM" id="Phobius"/>
    </source>
</evidence>
<dbReference type="RefSeq" id="XP_043033514.1">
    <property type="nucleotide sequence ID" value="XM_043183839.1"/>
</dbReference>
<accession>A0A9P8ALS8</accession>
<dbReference type="GeneID" id="66106136"/>
<protein>
    <submittedName>
        <fullName evidence="2">Uncharacterized protein</fullName>
    </submittedName>
</protein>